<evidence type="ECO:0000256" key="1">
    <source>
        <dbReference type="SAM" id="SignalP"/>
    </source>
</evidence>
<proteinExistence type="predicted"/>
<evidence type="ECO:0000313" key="3">
    <source>
        <dbReference type="EMBL" id="SEM54355.1"/>
    </source>
</evidence>
<gene>
    <name evidence="3" type="ORF">SAMN05421856_10491</name>
</gene>
<keyword evidence="1" id="KW-0732">Signal</keyword>
<reference evidence="4" key="1">
    <citation type="submission" date="2016-10" db="EMBL/GenBank/DDBJ databases">
        <authorList>
            <person name="Varghese N."/>
            <person name="Submissions S."/>
        </authorList>
    </citation>
    <scope>NUCLEOTIDE SEQUENCE [LARGE SCALE GENOMIC DNA]</scope>
    <source>
        <strain evidence="4">DSM 17453</strain>
    </source>
</reference>
<dbReference type="InterPro" id="IPR046551">
    <property type="entry name" value="DUF6705"/>
</dbReference>
<dbReference type="Pfam" id="PF20448">
    <property type="entry name" value="DUF6705"/>
    <property type="match status" value="1"/>
</dbReference>
<name>A0A1H7Z7W9_9FLAO</name>
<dbReference type="Proteomes" id="UP000199450">
    <property type="component" value="Unassembled WGS sequence"/>
</dbReference>
<dbReference type="EMBL" id="FOBV01000004">
    <property type="protein sequence ID" value="SEM54355.1"/>
    <property type="molecule type" value="Genomic_DNA"/>
</dbReference>
<sequence length="187" mass="21048">MKKMICKSIIFVCLITIVNSCKAQILPMNTALDNIPGNAHVKDLNNELDPYIGTYKANFQGDEITLFIIKEENKLEKRVNKQFYRDALVVKYIVKNANGSILQNTQNTSTNQLYSIGTRPSENSVILYYYGTNCGVGWGKVTLKKLNSTQISWDYDPNSTSVREDCPATADKTVYLPETSGLIFTKQ</sequence>
<dbReference type="AlphaFoldDB" id="A0A1H7Z7W9"/>
<accession>A0A1H7Z7W9</accession>
<feature type="domain" description="DUF6705" evidence="2">
    <location>
        <begin position="7"/>
        <end position="134"/>
    </location>
</feature>
<keyword evidence="4" id="KW-1185">Reference proteome</keyword>
<dbReference type="STRING" id="295069.SAMN05421856_10491"/>
<evidence type="ECO:0000313" key="4">
    <source>
        <dbReference type="Proteomes" id="UP000199450"/>
    </source>
</evidence>
<protein>
    <recommendedName>
        <fullName evidence="2">DUF6705 domain-containing protein</fullName>
    </recommendedName>
</protein>
<organism evidence="3 4">
    <name type="scientific">Chryseobacterium taichungense</name>
    <dbReference type="NCBI Taxonomy" id="295069"/>
    <lineage>
        <taxon>Bacteria</taxon>
        <taxon>Pseudomonadati</taxon>
        <taxon>Bacteroidota</taxon>
        <taxon>Flavobacteriia</taxon>
        <taxon>Flavobacteriales</taxon>
        <taxon>Weeksellaceae</taxon>
        <taxon>Chryseobacterium group</taxon>
        <taxon>Chryseobacterium</taxon>
    </lineage>
</organism>
<feature type="chain" id="PRO_5011674616" description="DUF6705 domain-containing protein" evidence="1">
    <location>
        <begin position="24"/>
        <end position="187"/>
    </location>
</feature>
<feature type="signal peptide" evidence="1">
    <location>
        <begin position="1"/>
        <end position="23"/>
    </location>
</feature>
<evidence type="ECO:0000259" key="2">
    <source>
        <dbReference type="Pfam" id="PF20448"/>
    </source>
</evidence>